<protein>
    <submittedName>
        <fullName evidence="2">UPF0716 protein FxsA</fullName>
    </submittedName>
</protein>
<reference evidence="2" key="1">
    <citation type="submission" date="2019-02" db="EMBL/GenBank/DDBJ databases">
        <authorList>
            <person name="Gruber-Vodicka R. H."/>
            <person name="Seah K. B. B."/>
        </authorList>
    </citation>
    <scope>NUCLEOTIDE SEQUENCE</scope>
    <source>
        <strain evidence="3">BECK_S1320</strain>
        <strain evidence="2">BECK_S1321</strain>
    </source>
</reference>
<evidence type="ECO:0000313" key="3">
    <source>
        <dbReference type="EMBL" id="VFK44033.1"/>
    </source>
</evidence>
<accession>A0A450YCP0</accession>
<dbReference type="GO" id="GO:0016020">
    <property type="term" value="C:membrane"/>
    <property type="evidence" value="ECO:0007669"/>
    <property type="project" value="InterPro"/>
</dbReference>
<dbReference type="InterPro" id="IPR007313">
    <property type="entry name" value="FxsA"/>
</dbReference>
<gene>
    <name evidence="3" type="ORF">BECKSD772E_GA0070983_103211</name>
    <name evidence="2" type="ORF">BECKSD772F_GA0070984_10369</name>
</gene>
<dbReference type="PANTHER" id="PTHR35335:SF1">
    <property type="entry name" value="UPF0716 PROTEIN FXSA"/>
    <property type="match status" value="1"/>
</dbReference>
<evidence type="ECO:0000256" key="1">
    <source>
        <dbReference type="SAM" id="Phobius"/>
    </source>
</evidence>
<dbReference type="Pfam" id="PF04186">
    <property type="entry name" value="FxsA"/>
    <property type="match status" value="1"/>
</dbReference>
<keyword evidence="1" id="KW-1133">Transmembrane helix</keyword>
<name>A0A450YCP0_9GAMM</name>
<dbReference type="NCBIfam" id="NF008528">
    <property type="entry name" value="PRK11463.1-2"/>
    <property type="match status" value="1"/>
</dbReference>
<sequence>MSTFYWLFLFFLLTPVAEIYFLIKVGSTIGVWPTVILVVLTALIGAYFVKQQGVSILFRIRDNLTLDEGEPLTDVLEGIVIVVAGALLLTPGFITDTVGFICLVPSWRRLIVSGFLSSHWGVLPTASSSVYRSTRGSSGSVIEGNFRRED</sequence>
<organism evidence="2">
    <name type="scientific">Candidatus Kentrum sp. SD</name>
    <dbReference type="NCBI Taxonomy" id="2126332"/>
    <lineage>
        <taxon>Bacteria</taxon>
        <taxon>Pseudomonadati</taxon>
        <taxon>Pseudomonadota</taxon>
        <taxon>Gammaproteobacteria</taxon>
        <taxon>Candidatus Kentrum</taxon>
    </lineage>
</organism>
<proteinExistence type="predicted"/>
<feature type="transmembrane region" description="Helical" evidence="1">
    <location>
        <begin position="6"/>
        <end position="23"/>
    </location>
</feature>
<keyword evidence="1" id="KW-0472">Membrane</keyword>
<evidence type="ECO:0000313" key="2">
    <source>
        <dbReference type="EMBL" id="VFK39320.1"/>
    </source>
</evidence>
<dbReference type="EMBL" id="CAADFR010000036">
    <property type="protein sequence ID" value="VFK39320.1"/>
    <property type="molecule type" value="Genomic_DNA"/>
</dbReference>
<feature type="transmembrane region" description="Helical" evidence="1">
    <location>
        <begin position="79"/>
        <end position="104"/>
    </location>
</feature>
<dbReference type="AlphaFoldDB" id="A0A450YCP0"/>
<keyword evidence="1" id="KW-0812">Transmembrane</keyword>
<feature type="transmembrane region" description="Helical" evidence="1">
    <location>
        <begin position="30"/>
        <end position="49"/>
    </location>
</feature>
<dbReference type="EMBL" id="CAADFU010000032">
    <property type="protein sequence ID" value="VFK44033.1"/>
    <property type="molecule type" value="Genomic_DNA"/>
</dbReference>
<dbReference type="PANTHER" id="PTHR35335">
    <property type="entry name" value="UPF0716 PROTEIN FXSA"/>
    <property type="match status" value="1"/>
</dbReference>